<organism evidence="2 3">
    <name type="scientific">Gnathostoma spinigerum</name>
    <dbReference type="NCBI Taxonomy" id="75299"/>
    <lineage>
        <taxon>Eukaryota</taxon>
        <taxon>Metazoa</taxon>
        <taxon>Ecdysozoa</taxon>
        <taxon>Nematoda</taxon>
        <taxon>Chromadorea</taxon>
        <taxon>Rhabditida</taxon>
        <taxon>Spirurina</taxon>
        <taxon>Gnathostomatomorpha</taxon>
        <taxon>Gnathostomatoidea</taxon>
        <taxon>Gnathostomatidae</taxon>
        <taxon>Gnathostoma</taxon>
    </lineage>
</organism>
<keyword evidence="3" id="KW-1185">Reference proteome</keyword>
<evidence type="ECO:0000313" key="3">
    <source>
        <dbReference type="Proteomes" id="UP001608902"/>
    </source>
</evidence>
<sequence>MGSLSRVKMSTLIQIAGGTFVVGSTCVYLARKFVQWKVRALPHYREAFQIISHHDKALKALGPPIKVGDVDLTDRQRNYIDEFTSELRIPISGQVDGGFLDVFAVRNSRDAEFEMCRIDLELEVAETRVVIYDDQRWNSEPAANS</sequence>
<dbReference type="PANTHER" id="PTHR47148">
    <property type="entry name" value="CYTOCHROME C OXIDASE ASSEMBLY FACTOR 1 HOMOLOG"/>
    <property type="match status" value="1"/>
</dbReference>
<dbReference type="PANTHER" id="PTHR47148:SF1">
    <property type="entry name" value="CYTOCHROME C OXIDASE ASSEMBLY FACTOR 1 HOMOLOG"/>
    <property type="match status" value="1"/>
</dbReference>
<keyword evidence="1" id="KW-0472">Membrane</keyword>
<dbReference type="EMBL" id="JBGFUD010003623">
    <property type="protein sequence ID" value="MFH4978879.1"/>
    <property type="molecule type" value="Genomic_DNA"/>
</dbReference>
<keyword evidence="1" id="KW-1133">Transmembrane helix</keyword>
<evidence type="ECO:0000256" key="1">
    <source>
        <dbReference type="SAM" id="Phobius"/>
    </source>
</evidence>
<name>A0ABD6EL47_9BILA</name>
<gene>
    <name evidence="2" type="ORF">AB6A40_005588</name>
</gene>
<comment type="caution">
    <text evidence="2">The sequence shown here is derived from an EMBL/GenBank/DDBJ whole genome shotgun (WGS) entry which is preliminary data.</text>
</comment>
<dbReference type="Pfam" id="PF08695">
    <property type="entry name" value="Coa1"/>
    <property type="match status" value="1"/>
</dbReference>
<dbReference type="AlphaFoldDB" id="A0ABD6EL47"/>
<keyword evidence="1" id="KW-0812">Transmembrane</keyword>
<dbReference type="InterPro" id="IPR014807">
    <property type="entry name" value="Coa1"/>
</dbReference>
<dbReference type="Proteomes" id="UP001608902">
    <property type="component" value="Unassembled WGS sequence"/>
</dbReference>
<proteinExistence type="predicted"/>
<feature type="transmembrane region" description="Helical" evidence="1">
    <location>
        <begin position="12"/>
        <end position="30"/>
    </location>
</feature>
<reference evidence="2 3" key="1">
    <citation type="submission" date="2024-08" db="EMBL/GenBank/DDBJ databases">
        <title>Gnathostoma spinigerum genome.</title>
        <authorList>
            <person name="Gonzalez-Bertolin B."/>
            <person name="Monzon S."/>
            <person name="Zaballos A."/>
            <person name="Jimenez P."/>
            <person name="Dekumyoy P."/>
            <person name="Varona S."/>
            <person name="Cuesta I."/>
            <person name="Sumanam S."/>
            <person name="Adisakwattana P."/>
            <person name="Gasser R.B."/>
            <person name="Hernandez-Gonzalez A."/>
            <person name="Young N.D."/>
            <person name="Perteguer M.J."/>
        </authorList>
    </citation>
    <scope>NUCLEOTIDE SEQUENCE [LARGE SCALE GENOMIC DNA]</scope>
    <source>
        <strain evidence="2">AL3</strain>
        <tissue evidence="2">Liver</tissue>
    </source>
</reference>
<accession>A0ABD6EL47</accession>
<evidence type="ECO:0000313" key="2">
    <source>
        <dbReference type="EMBL" id="MFH4978879.1"/>
    </source>
</evidence>
<protein>
    <submittedName>
        <fullName evidence="2">Uncharacterized protein</fullName>
    </submittedName>
</protein>